<protein>
    <submittedName>
        <fullName evidence="1">Uncharacterized protein</fullName>
    </submittedName>
</protein>
<name>A0ACD3R5B9_LARCR</name>
<keyword evidence="2" id="KW-1185">Reference proteome</keyword>
<accession>A0ACD3R5B9</accession>
<dbReference type="EMBL" id="CM011683">
    <property type="protein sequence ID" value="TMS14537.1"/>
    <property type="molecule type" value="Genomic_DNA"/>
</dbReference>
<sequence length="2821" mass="303023">MATDSGTPPLRAESSFTIQVTDVNDNPPLFDQQAYRQTIPEVVYPGSFVLQVTARDKDQGPNGDVRYSLLKGKNSHSDWFSIDPVTGIITTATALDFESEPAPSVTVIATDSGRPPLSSTAKVDIVLQDVNDNTPVFSSSFYNASIKENTPAGTCFLEVSATDEDRGSFGAISYTLGPGTGSAVPTHFTIDKESGQICTRTSLDRDEGLEKFDLTVTATDGGGLSSVARVRVSVVDINDNRPAFYPVLYTVSLSTHSAPGTSVVKVTANDPDAGENGRVTYRTVPGGGSNFFTLNKDTGVISLSRSLHGKANTVISMVISAEDGGGLTAPVNARVNVSVVAGSVASPVFEQAQYFFTVSEDVLRGTAVGVVRASAKTGVSKNIFYSISSGDPDGYFTVDSASGTIRTALPLDHETCSSLDLEIQARSGSPPAYGTSRVRITISDINDNAPTFLPSSSESLLLPEITKMGTVIYTIQATDKDSGHNGQLSFDLVSAGAAGSSGQRTFGVDRGSGEVRLIGSLSYESVPRYDLQVVAKDGGAPQLSSTFTLVVHIQAQDAQGPNFDTLTYRVELRENTPLNTRFLQVRALNTEANGNGGSSSSSSSSPISYRLRPDGDAAGFGIMPDSGWLFVRSSLDREVKDMYLLTVLATSGPGGAGRTGSATVRVTVTDENDNSPRLSQERVFLAVRENLLAGTGFGRVSATDRDAGLNARLTYRLLHTDRHFQINSQTGEISTRVALDREQQSSYQLVVVVQDGGTPPRSATGTAHITVLDENDHAPIFTHARPDRELLLQVMEGLPSGTVLGTVTAKDPDEGENGTVFYSLSGLSSTCQLQIQVLSSSRSNPKPNMLSMILNTVEGAAPGSIIGSVRRHDQQESSLLDGQVTYLVVGGNDRDGTFMVDRLKGDVYLVRELDYEKESKYTLHIEVSDFSQAFPSSHLVQLDIIVQDSNDHSPQFTEDPVTIVIQENIEPGASIYTFQALDQDGSGPNSELLYSIEHYWPDTPELLILDSSSGVLTLGQKLDRESTPSLYLVVRATDQAVDPSQRRWGSVTARVFVTDENDNAPVFSSPSAVSVMEDQPVGFVILYMMARDEDEGENGRVSYRIQTGNSAGRFSLNPNTGSLSILKALDREEQEVFNLTIVAEDHGVPQLSTSQVLSVQVIDVNDEAPVFQHTEFEAQVMENKGPGTTVLTVTATDRDQGSNGQVTYGGVTEEGFIINPVTGVITTTKELDTELRNHYTLTVYARDGGLPPNFAKAVVRVEVQDVNDNAPVFAKQWYSLEVPENQAPVELCFLKATDPDSGPGGELEYRITAGDSDGDFHLHTSTGALSTSRGLDRETRADYTLEVVATDRGSPALSATVTVEVKVMDVNDNSPVFSKNSYSTEVSEDAAEGTKILEVSAIDADDDLNGKVLYFLSREAHGAFTVDENTGVITTAAPLDREKLASYSFHVFAVDLSPAAPRNTSAQVTVTVLDVNDNTPIFIQDPLVIEVSSKRSHRVLATMKAEDKDFGANGSVFYRFAMPVKGFSINSLTGEIQATERLEDLTQAQRTLIVEAMDQGSPAQSAQGVVVIYVKEVEYSGIRFSRNARDVSIQENALRGTAVAQAQAQHPDGTRQGISYSLFSGNRNQIFVISSSTGEISVHSSKGLDFEDNPKLRLVVKAETVSSTSFMAINLILQDVNDNRPRFQLQNYVAYMREAQGYEMPIIQVVAEDVDQGQNGQVTYSIQSSGVSGLFKIDPMTGSITTAAIMDREIFTQTKLVVTATDRGSPRLAGSATLTVIIVDQNDNSPTIPLHQEVRIPENMLIGTEITLVTGNDVDSSPALSYSLQLDPTALGKFGIHRYSGGVSLTAPLDFEEKTWYTLTVRATDSQHQTEANITILVEDINDNVPAFTHNLYQVTLAEHTPPGSAVVTVTATDRDSGENGKITYRVMSSTQEGFYIDPNNGTLFINHRAEFDPERPSVSVVIEARDGGSPSLSSLTTVQVQISDVNDNAPVFHQSEYRATVSEDTIPGSTVLTFEAFDSDLSRENCGFDFAIANGNEGNAFQIESSVRFLEGRGFQTVGTLLLAEGLDFETKPLYNLTVVVSDRGVPQRSSSVAAMISIGDVNDNPPVFSRAEYTVSLSEGAAAGTEILRLTATDPDSTPNAEVQYTISSGDEVNLFTMDQWTGALRLQRALDREHQSTHVVIIQATDGHGHFALAPVIVEVKDVNDNHPFFPVEVLTASIRENQPANSAVTVLHAIDHDTGVFGHLKYYMLERSGAGKDSFSVDQNSGEIRSRIPFDFEKINSFNFVALAVDSGNHSATVTVQVFVTGEDEYDPLFTSSDFSFDVPEGAKKGQSIGQVQAHDEDGGVDGIVLYSLSTSSPFFDVNKTTGVIFLKLDGSGSGGSSGSGQSKQEPRLMTLDVTAHSPLDASRTTTAQVTVDVTNTNFGLAPDVNILLISIIAVSLGFIVLLVVMAVVIFLVKSRRRKKAQDAGNRTVASGTALQKLDDCNSGPGGERIYHQALPGYAGDQGGAGGGPYTRGGSLDPSHSSGRGSAEAAEDDEIRMINEYPRVASITSSMQEHISARGPDSGIQQDADQLSDISCEPAALEGSTWFKGKKLGGSLSGTLLSGQLPVYRDEGGGYLGVGRGLNISLPKDYAFPEDGKPSVDGSLTAIVASDEELRGSYNWDYLLNWCPQFQPLANVFTEIARLKDETAQQSQNPRQPFQTKHKMDPKPRIDPPPLITSVAHPGAMSVPPKVPVIGRTFPHLASLRRSPISHEGSISSAAMSPSFSPSLSPLAARSPAVSPFGVNQGPSASMISTREPSLDQSPDHEMRI</sequence>
<gene>
    <name evidence="1" type="ORF">E3U43_023017</name>
</gene>
<comment type="caution">
    <text evidence="1">The sequence shown here is derived from an EMBL/GenBank/DDBJ whole genome shotgun (WGS) entry which is preliminary data.</text>
</comment>
<proteinExistence type="predicted"/>
<organism evidence="1 2">
    <name type="scientific">Larimichthys crocea</name>
    <name type="common">Large yellow croaker</name>
    <name type="synonym">Pseudosciaena crocea</name>
    <dbReference type="NCBI Taxonomy" id="215358"/>
    <lineage>
        <taxon>Eukaryota</taxon>
        <taxon>Metazoa</taxon>
        <taxon>Chordata</taxon>
        <taxon>Craniata</taxon>
        <taxon>Vertebrata</taxon>
        <taxon>Euteleostomi</taxon>
        <taxon>Actinopterygii</taxon>
        <taxon>Neopterygii</taxon>
        <taxon>Teleostei</taxon>
        <taxon>Neoteleostei</taxon>
        <taxon>Acanthomorphata</taxon>
        <taxon>Eupercaria</taxon>
        <taxon>Sciaenidae</taxon>
        <taxon>Larimichthys</taxon>
    </lineage>
</organism>
<evidence type="ECO:0000313" key="1">
    <source>
        <dbReference type="EMBL" id="TMS14537.1"/>
    </source>
</evidence>
<reference evidence="1" key="1">
    <citation type="submission" date="2018-11" db="EMBL/GenBank/DDBJ databases">
        <title>The sequence and de novo assembly of Larimichthys crocea genome using PacBio and Hi-C technologies.</title>
        <authorList>
            <person name="Xu P."/>
            <person name="Chen B."/>
            <person name="Zhou Z."/>
            <person name="Ke Q."/>
            <person name="Wu Y."/>
            <person name="Bai H."/>
            <person name="Pu F."/>
        </authorList>
    </citation>
    <scope>NUCLEOTIDE SEQUENCE</scope>
    <source>
        <tissue evidence="1">Muscle</tissue>
    </source>
</reference>
<evidence type="ECO:0000313" key="2">
    <source>
        <dbReference type="Proteomes" id="UP000793456"/>
    </source>
</evidence>
<dbReference type="Proteomes" id="UP000793456">
    <property type="component" value="Chromosome X"/>
</dbReference>